<dbReference type="Proteomes" id="UP000580043">
    <property type="component" value="Unassembled WGS sequence"/>
</dbReference>
<comment type="caution">
    <text evidence="17">The sequence shown here is derived from an EMBL/GenBank/DDBJ whole genome shotgun (WGS) entry which is preliminary data.</text>
</comment>
<evidence type="ECO:0000256" key="12">
    <source>
        <dbReference type="ARBA" id="ARBA00023285"/>
    </source>
</evidence>
<reference evidence="17 18" key="1">
    <citation type="submission" date="2020-04" db="EMBL/GenBank/DDBJ databases">
        <title>Zoogloea sp. G-4-1-14 isolated from soil.</title>
        <authorList>
            <person name="Dahal R.H."/>
        </authorList>
    </citation>
    <scope>NUCLEOTIDE SEQUENCE [LARGE SCALE GENOMIC DNA]</scope>
    <source>
        <strain evidence="17 18">G-4-1-14</strain>
    </source>
</reference>
<keyword evidence="10 15" id="KW-0220">Diaminopimelate biosynthesis</keyword>
<dbReference type="Gene3D" id="3.40.630.10">
    <property type="entry name" value="Zn peptidases"/>
    <property type="match status" value="2"/>
</dbReference>
<name>A0A848G6X4_9RHOO</name>
<evidence type="ECO:0000256" key="8">
    <source>
        <dbReference type="ARBA" id="ARBA00022801"/>
    </source>
</evidence>
<dbReference type="PROSITE" id="PS00759">
    <property type="entry name" value="ARGE_DAPE_CPG2_2"/>
    <property type="match status" value="1"/>
</dbReference>
<dbReference type="Pfam" id="PF01546">
    <property type="entry name" value="Peptidase_M20"/>
    <property type="match status" value="1"/>
</dbReference>
<feature type="binding site" evidence="15">
    <location>
        <position position="141"/>
    </location>
    <ligand>
        <name>Zn(2+)</name>
        <dbReference type="ChEBI" id="CHEBI:29105"/>
        <label>2</label>
    </ligand>
</feature>
<feature type="binding site" evidence="15">
    <location>
        <position position="106"/>
    </location>
    <ligand>
        <name>Zn(2+)</name>
        <dbReference type="ChEBI" id="CHEBI:29105"/>
        <label>2</label>
    </ligand>
</feature>
<comment type="catalytic activity">
    <reaction evidence="14 15">
        <text>N-succinyl-(2S,6S)-2,6-diaminopimelate + H2O = (2S,6S)-2,6-diaminopimelate + succinate</text>
        <dbReference type="Rhea" id="RHEA:22608"/>
        <dbReference type="ChEBI" id="CHEBI:15377"/>
        <dbReference type="ChEBI" id="CHEBI:30031"/>
        <dbReference type="ChEBI" id="CHEBI:57609"/>
        <dbReference type="ChEBI" id="CHEBI:58087"/>
        <dbReference type="EC" id="3.5.1.18"/>
    </reaction>
</comment>
<dbReference type="CDD" id="cd03891">
    <property type="entry name" value="M20_DapE_proteobac"/>
    <property type="match status" value="1"/>
</dbReference>
<sequence>MTAPQTTGNPTLALACELIARPSVTPEDAGCLELIATRLAPLGFVCERIDGGGVANLWARRGTARPLVVFAGHTDVVPTGPVESWHSDPFTPDVRDGLLYGRGAADMKSSLAGFVTAIEAFVAAHPDHPGSIALLLTSDEEGDATHGTTLVVNTLKARGETLDYCIVGEPTSVDTLGDMIKNGRRGSLSGKLTVKGVQGHIAYPHLAKNPIHLAAPALAELAAVKWDEGNEYFPPTSWQMSNIKAGTGATNVIPGTLEVLFNFRFATVHTADELKARVHAILDDHGLDYDLAWTLGGKPFLTPRGTLVAAMEAAVGDTLGLKPELSTTGGTSDGRFIAEICPQVAEFGPVNATIHKLNECIAVDAVAPLSDIYRRILENLLTRSETA</sequence>
<comment type="function">
    <text evidence="15">Catalyzes the hydrolysis of N-succinyl-L,L-diaminopimelic acid (SDAP), forming succinate and LL-2,6-diaminopimelate (DAP), an intermediate involved in the bacterial biosynthesis of lysine and meso-diaminopimelic acid, an essential component of bacterial cell walls.</text>
</comment>
<feature type="binding site" evidence="15">
    <location>
        <position position="106"/>
    </location>
    <ligand>
        <name>Zn(2+)</name>
        <dbReference type="ChEBI" id="CHEBI:29105"/>
        <label>1</label>
    </ligand>
</feature>
<keyword evidence="12 15" id="KW-0170">Cobalt</keyword>
<proteinExistence type="inferred from homology"/>
<keyword evidence="8 15" id="KW-0378">Hydrolase</keyword>
<dbReference type="GO" id="GO:0008270">
    <property type="term" value="F:zinc ion binding"/>
    <property type="evidence" value="ECO:0007669"/>
    <property type="project" value="UniProtKB-UniRule"/>
</dbReference>
<evidence type="ECO:0000256" key="4">
    <source>
        <dbReference type="ARBA" id="ARBA00011921"/>
    </source>
</evidence>
<dbReference type="PANTHER" id="PTHR43808:SF31">
    <property type="entry name" value="N-ACETYL-L-CITRULLINE DEACETYLASE"/>
    <property type="match status" value="1"/>
</dbReference>
<dbReference type="NCBIfam" id="TIGR01246">
    <property type="entry name" value="dapE_proteo"/>
    <property type="match status" value="1"/>
</dbReference>
<feature type="active site" description="Proton acceptor" evidence="15">
    <location>
        <position position="140"/>
    </location>
</feature>
<organism evidence="17 18">
    <name type="scientific">Zoogloea dura</name>
    <dbReference type="NCBI Taxonomy" id="2728840"/>
    <lineage>
        <taxon>Bacteria</taxon>
        <taxon>Pseudomonadati</taxon>
        <taxon>Pseudomonadota</taxon>
        <taxon>Betaproteobacteria</taxon>
        <taxon>Rhodocyclales</taxon>
        <taxon>Zoogloeaceae</taxon>
        <taxon>Zoogloea</taxon>
    </lineage>
</organism>
<comment type="similarity">
    <text evidence="2 15">Belongs to the peptidase M20A family. DapE subfamily.</text>
</comment>
<dbReference type="GO" id="GO:0009014">
    <property type="term" value="F:succinyl-diaminopimelate desuccinylase activity"/>
    <property type="evidence" value="ECO:0007669"/>
    <property type="project" value="UniProtKB-UniRule"/>
</dbReference>
<comment type="cofactor">
    <cofactor evidence="15">
        <name>Zn(2+)</name>
        <dbReference type="ChEBI" id="CHEBI:29105"/>
    </cofactor>
    <cofactor evidence="15">
        <name>Co(2+)</name>
        <dbReference type="ChEBI" id="CHEBI:48828"/>
    </cofactor>
    <text evidence="15">Binds 2 Zn(2+) or Co(2+) ions per subunit.</text>
</comment>
<evidence type="ECO:0000256" key="15">
    <source>
        <dbReference type="HAMAP-Rule" id="MF_01690"/>
    </source>
</evidence>
<dbReference type="InterPro" id="IPR001261">
    <property type="entry name" value="ArgE/DapE_CS"/>
</dbReference>
<evidence type="ECO:0000256" key="14">
    <source>
        <dbReference type="ARBA" id="ARBA00051301"/>
    </source>
</evidence>
<evidence type="ECO:0000256" key="5">
    <source>
        <dbReference type="ARBA" id="ARBA00022391"/>
    </source>
</evidence>
<evidence type="ECO:0000256" key="6">
    <source>
        <dbReference type="ARBA" id="ARBA00022605"/>
    </source>
</evidence>
<keyword evidence="11 15" id="KW-0457">Lysine biosynthesis</keyword>
<comment type="pathway">
    <text evidence="1 15">Amino-acid biosynthesis; L-lysine biosynthesis via DAP pathway; LL-2,6-diaminopimelate from (S)-tetrahydrodipicolinate (succinylase route): step 3/3.</text>
</comment>
<evidence type="ECO:0000256" key="13">
    <source>
        <dbReference type="ARBA" id="ARBA00031891"/>
    </source>
</evidence>
<feature type="binding site" evidence="15">
    <location>
        <position position="355"/>
    </location>
    <ligand>
        <name>Zn(2+)</name>
        <dbReference type="ChEBI" id="CHEBI:29105"/>
        <label>2</label>
    </ligand>
</feature>
<dbReference type="InterPro" id="IPR002933">
    <property type="entry name" value="Peptidase_M20"/>
</dbReference>
<evidence type="ECO:0000256" key="11">
    <source>
        <dbReference type="ARBA" id="ARBA00023154"/>
    </source>
</evidence>
<dbReference type="FunFam" id="3.30.70.360:FF:000011">
    <property type="entry name" value="Succinyl-diaminopimelate desuccinylase"/>
    <property type="match status" value="1"/>
</dbReference>
<evidence type="ECO:0000256" key="2">
    <source>
        <dbReference type="ARBA" id="ARBA00006746"/>
    </source>
</evidence>
<dbReference type="InterPro" id="IPR005941">
    <property type="entry name" value="DapE_proteobac"/>
</dbReference>
<evidence type="ECO:0000256" key="10">
    <source>
        <dbReference type="ARBA" id="ARBA00022915"/>
    </source>
</evidence>
<keyword evidence="18" id="KW-1185">Reference proteome</keyword>
<feature type="binding site" evidence="15">
    <location>
        <position position="73"/>
    </location>
    <ligand>
        <name>Zn(2+)</name>
        <dbReference type="ChEBI" id="CHEBI:29105"/>
        <label>1</label>
    </ligand>
</feature>
<dbReference type="GO" id="GO:0008777">
    <property type="term" value="F:acetylornithine deacetylase activity"/>
    <property type="evidence" value="ECO:0007669"/>
    <property type="project" value="TreeGrafter"/>
</dbReference>
<evidence type="ECO:0000313" key="17">
    <source>
        <dbReference type="EMBL" id="NML25381.1"/>
    </source>
</evidence>
<feature type="binding site" evidence="15">
    <location>
        <position position="169"/>
    </location>
    <ligand>
        <name>Zn(2+)</name>
        <dbReference type="ChEBI" id="CHEBI:29105"/>
        <label>1</label>
    </ligand>
</feature>
<dbReference type="GO" id="GO:0006526">
    <property type="term" value="P:L-arginine biosynthetic process"/>
    <property type="evidence" value="ECO:0007669"/>
    <property type="project" value="TreeGrafter"/>
</dbReference>
<dbReference type="SUPFAM" id="SSF55031">
    <property type="entry name" value="Bacterial exopeptidase dimerisation domain"/>
    <property type="match status" value="1"/>
</dbReference>
<dbReference type="PANTHER" id="PTHR43808">
    <property type="entry name" value="ACETYLORNITHINE DEACETYLASE"/>
    <property type="match status" value="1"/>
</dbReference>
<dbReference type="NCBIfam" id="NF009557">
    <property type="entry name" value="PRK13009.1"/>
    <property type="match status" value="1"/>
</dbReference>
<dbReference type="EMBL" id="JABBGA010000004">
    <property type="protein sequence ID" value="NML25381.1"/>
    <property type="molecule type" value="Genomic_DNA"/>
</dbReference>
<keyword evidence="6 15" id="KW-0028">Amino-acid biosynthesis</keyword>
<dbReference type="AlphaFoldDB" id="A0A848G6X4"/>
<keyword evidence="9 15" id="KW-0862">Zinc</keyword>
<keyword evidence="7 15" id="KW-0479">Metal-binding</keyword>
<feature type="active site" evidence="15">
    <location>
        <position position="75"/>
    </location>
</feature>
<accession>A0A848G6X4</accession>
<dbReference type="GO" id="GO:0050897">
    <property type="term" value="F:cobalt ion binding"/>
    <property type="evidence" value="ECO:0007669"/>
    <property type="project" value="UniProtKB-UniRule"/>
</dbReference>
<dbReference type="InterPro" id="IPR011650">
    <property type="entry name" value="Peptidase_M20_dimer"/>
</dbReference>
<dbReference type="EC" id="3.5.1.18" evidence="4 15"/>
<protein>
    <recommendedName>
        <fullName evidence="5 15">Succinyl-diaminopimelate desuccinylase</fullName>
        <shortName evidence="15">SDAP desuccinylase</shortName>
        <ecNumber evidence="4 15">3.5.1.18</ecNumber>
    </recommendedName>
    <alternativeName>
        <fullName evidence="13 15">N-succinyl-LL-2,6-diaminoheptanedioate amidohydrolase</fullName>
    </alternativeName>
</protein>
<feature type="domain" description="Peptidase M20 dimerisation" evidence="16">
    <location>
        <begin position="182"/>
        <end position="289"/>
    </location>
</feature>
<dbReference type="UniPathway" id="UPA00034">
    <property type="reaction ID" value="UER00021"/>
</dbReference>
<comment type="subunit">
    <text evidence="3 15">Homodimer.</text>
</comment>
<evidence type="ECO:0000256" key="9">
    <source>
        <dbReference type="ARBA" id="ARBA00022833"/>
    </source>
</evidence>
<dbReference type="GO" id="GO:0019877">
    <property type="term" value="P:diaminopimelate biosynthetic process"/>
    <property type="evidence" value="ECO:0007669"/>
    <property type="project" value="UniProtKB-UniRule"/>
</dbReference>
<evidence type="ECO:0000313" key="18">
    <source>
        <dbReference type="Proteomes" id="UP000580043"/>
    </source>
</evidence>
<dbReference type="Pfam" id="PF07687">
    <property type="entry name" value="M20_dimer"/>
    <property type="match status" value="1"/>
</dbReference>
<evidence type="ECO:0000256" key="7">
    <source>
        <dbReference type="ARBA" id="ARBA00022723"/>
    </source>
</evidence>
<dbReference type="SUPFAM" id="SSF53187">
    <property type="entry name" value="Zn-dependent exopeptidases"/>
    <property type="match status" value="1"/>
</dbReference>
<evidence type="ECO:0000259" key="16">
    <source>
        <dbReference type="Pfam" id="PF07687"/>
    </source>
</evidence>
<dbReference type="InterPro" id="IPR050072">
    <property type="entry name" value="Peptidase_M20A"/>
</dbReference>
<dbReference type="InterPro" id="IPR036264">
    <property type="entry name" value="Bact_exopeptidase_dim_dom"/>
</dbReference>
<dbReference type="FunFam" id="3.40.630.10:FF:000005">
    <property type="entry name" value="Succinyl-diaminopimelate desuccinylase"/>
    <property type="match status" value="1"/>
</dbReference>
<dbReference type="HAMAP" id="MF_01690">
    <property type="entry name" value="DapE"/>
    <property type="match status" value="1"/>
</dbReference>
<gene>
    <name evidence="15 17" type="primary">dapE</name>
    <name evidence="17" type="ORF">HHL15_06485</name>
</gene>
<evidence type="ECO:0000256" key="3">
    <source>
        <dbReference type="ARBA" id="ARBA00011738"/>
    </source>
</evidence>
<dbReference type="GO" id="GO:0009089">
    <property type="term" value="P:lysine biosynthetic process via diaminopimelate"/>
    <property type="evidence" value="ECO:0007669"/>
    <property type="project" value="UniProtKB-UniRule"/>
</dbReference>
<evidence type="ECO:0000256" key="1">
    <source>
        <dbReference type="ARBA" id="ARBA00005130"/>
    </source>
</evidence>
<dbReference type="RefSeq" id="WP_169145026.1">
    <property type="nucleotide sequence ID" value="NZ_JABBGA010000004.1"/>
</dbReference>